<reference evidence="5 6" key="1">
    <citation type="submission" date="2019-08" db="EMBL/GenBank/DDBJ databases">
        <title>Complete genome sequence of Candidatus Uab amorphum.</title>
        <authorList>
            <person name="Shiratori T."/>
            <person name="Suzuki S."/>
            <person name="Kakizawa Y."/>
            <person name="Ishida K."/>
        </authorList>
    </citation>
    <scope>NUCLEOTIDE SEQUENCE [LARGE SCALE GENOMIC DNA]</scope>
    <source>
        <strain evidence="5 6">SRT547</strain>
    </source>
</reference>
<dbReference type="Pfam" id="PF03065">
    <property type="entry name" value="Glyco_hydro_57"/>
    <property type="match status" value="1"/>
</dbReference>
<gene>
    <name evidence="5" type="ORF">UABAM_05346</name>
</gene>
<dbReference type="SUPFAM" id="SSF88713">
    <property type="entry name" value="Glycoside hydrolase/deacetylase"/>
    <property type="match status" value="1"/>
</dbReference>
<dbReference type="EMBL" id="AP019860">
    <property type="protein sequence ID" value="BBM86944.1"/>
    <property type="molecule type" value="Genomic_DNA"/>
</dbReference>
<evidence type="ECO:0000256" key="2">
    <source>
        <dbReference type="ARBA" id="ARBA00023277"/>
    </source>
</evidence>
<dbReference type="GO" id="GO:0005975">
    <property type="term" value="P:carbohydrate metabolic process"/>
    <property type="evidence" value="ECO:0007669"/>
    <property type="project" value="InterPro"/>
</dbReference>
<evidence type="ECO:0000259" key="4">
    <source>
        <dbReference type="Pfam" id="PF03065"/>
    </source>
</evidence>
<feature type="chain" id="PRO_5024800453" evidence="3">
    <location>
        <begin position="18"/>
        <end position="939"/>
    </location>
</feature>
<evidence type="ECO:0000256" key="3">
    <source>
        <dbReference type="SAM" id="SignalP"/>
    </source>
</evidence>
<dbReference type="KEGG" id="uam:UABAM_05346"/>
<comment type="similarity">
    <text evidence="1">Belongs to the glycosyl hydrolase 57 family.</text>
</comment>
<dbReference type="RefSeq" id="WP_151970980.1">
    <property type="nucleotide sequence ID" value="NZ_AP019860.1"/>
</dbReference>
<keyword evidence="6" id="KW-1185">Reference proteome</keyword>
<keyword evidence="2" id="KW-0119">Carbohydrate metabolism</keyword>
<feature type="signal peptide" evidence="3">
    <location>
        <begin position="1"/>
        <end position="17"/>
    </location>
</feature>
<dbReference type="AlphaFoldDB" id="A0A5S9F6S6"/>
<name>A0A5S9F6S6_UABAM</name>
<dbReference type="OrthoDB" id="9805159at2"/>
<sequence>MKKFLIIVLLLSFCIFAQDDNSENTRKKVAATHLYHMHMPNFWPYFDVNSYDSIPNGERIQYKLDGDIILWKEAGKKLPFTPHDDLRTYYAHDAKQNGYTNRPPNKIRENNSRWPMSGAQLTFSGSLMTNVENLAALNIHFWPNWAGNFRDVYYNTKTQNGFRALDFVYFTYHHSMGPLIGPEYFEKELRMHEHISGASFFMGQGYKASKGFFPTELGFSERLIPTLRKLGIEWSFVSNVHLSRALADYPNVDLTHTNNLISPPNKAYMTNTSGQGKWHIEPIFNQNREVTNKYPFSALPHWAKYVDPASGKEDKIIVVPANQAASWQEGFMQVGPELADNVVANAGSTNRQCIFVTAKDGDNSSGYGSGQDGYNNSTRIYSGGSIEPMTVQEYLRKNPVPQDDVVRVEDGSWIDTGDSPGDQNWYHWQLPPGRWQHPQKKGSEPFTADLETGYHFQMRFYALLQAYLNYAITAEQIQVDFNNGAPLRIDQITNPIKGNANFAELGWYFLSSSLDSGFAYYGENVDDTMKPIVGMENSLHFTKKFVEEHKDKDKTGPTMWWVQRWPTNPGGLNRDKSTGWVKRTFNNHFAIYTYAYDVAGIDKVTLKIRVDNDGVNPIGDNANEVYDPNSVPSVNANAVGSWVEYDMTRRKLPPNGMPRDKNYNDKYYNPLPASICGELYYTYLEDYENCLIDYYIEAVDSRGNVKRSEIQHVWIGNRQGINPFVTPVDRIKITQATTNPKSGQTGEKVTFNVTAQLEQDNEGHPHEKVLRLYFERATAKSHVAHWWFRETSNGPAIAPDAAYLHPEFKHKVGSDGKSIDSEMKYDADKDKYYVEIGPFTKEQRPKYIGHMLGAPLWTEQAETKIHYSVNAKDIVVEIDFSAIGEGKQKMELTSMKDNEYFFVLQKTIKGNSGNYSFPITARVGSDVTKKSYSFKYEIE</sequence>
<protein>
    <submittedName>
        <fullName evidence="5">Alpha-amylase</fullName>
    </submittedName>
</protein>
<dbReference type="InterPro" id="IPR011330">
    <property type="entry name" value="Glyco_hydro/deAcase_b/a-brl"/>
</dbReference>
<dbReference type="InterPro" id="IPR004300">
    <property type="entry name" value="Glyco_hydro_57_N"/>
</dbReference>
<evidence type="ECO:0000313" key="6">
    <source>
        <dbReference type="Proteomes" id="UP000326354"/>
    </source>
</evidence>
<evidence type="ECO:0000256" key="1">
    <source>
        <dbReference type="ARBA" id="ARBA00006821"/>
    </source>
</evidence>
<dbReference type="Proteomes" id="UP000326354">
    <property type="component" value="Chromosome"/>
</dbReference>
<dbReference type="GO" id="GO:0003824">
    <property type="term" value="F:catalytic activity"/>
    <property type="evidence" value="ECO:0007669"/>
    <property type="project" value="InterPro"/>
</dbReference>
<dbReference type="Gene3D" id="3.20.110.20">
    <property type="match status" value="1"/>
</dbReference>
<organism evidence="5 6">
    <name type="scientific">Uabimicrobium amorphum</name>
    <dbReference type="NCBI Taxonomy" id="2596890"/>
    <lineage>
        <taxon>Bacteria</taxon>
        <taxon>Pseudomonadati</taxon>
        <taxon>Planctomycetota</taxon>
        <taxon>Candidatus Uabimicrobiia</taxon>
        <taxon>Candidatus Uabimicrobiales</taxon>
        <taxon>Candidatus Uabimicrobiaceae</taxon>
        <taxon>Candidatus Uabimicrobium</taxon>
    </lineage>
</organism>
<accession>A0A5S9F6S6</accession>
<evidence type="ECO:0000313" key="5">
    <source>
        <dbReference type="EMBL" id="BBM86944.1"/>
    </source>
</evidence>
<keyword evidence="3" id="KW-0732">Signal</keyword>
<proteinExistence type="inferred from homology"/>
<feature type="domain" description="Glycoside hydrolase family 57 N-terminal" evidence="4">
    <location>
        <begin position="157"/>
        <end position="297"/>
    </location>
</feature>